<dbReference type="PANTHER" id="PTHR33026:SF7">
    <property type="entry name" value="OS03G0100275 PROTEIN"/>
    <property type="match status" value="1"/>
</dbReference>
<evidence type="ECO:0000313" key="4">
    <source>
        <dbReference type="Proteomes" id="UP001231189"/>
    </source>
</evidence>
<dbReference type="Pfam" id="PF04195">
    <property type="entry name" value="Transposase_28"/>
    <property type="match status" value="1"/>
</dbReference>
<keyword evidence="4" id="KW-1185">Reference proteome</keyword>
<reference evidence="3" key="1">
    <citation type="submission" date="2023-07" db="EMBL/GenBank/DDBJ databases">
        <title>A chromosome-level genome assembly of Lolium multiflorum.</title>
        <authorList>
            <person name="Chen Y."/>
            <person name="Copetti D."/>
            <person name="Kolliker R."/>
            <person name="Studer B."/>
        </authorList>
    </citation>
    <scope>NUCLEOTIDE SEQUENCE</scope>
    <source>
        <strain evidence="3">02402/16</strain>
        <tissue evidence="3">Leaf</tissue>
    </source>
</reference>
<dbReference type="AlphaFoldDB" id="A0AAD8TSG4"/>
<feature type="region of interest" description="Disordered" evidence="1">
    <location>
        <begin position="178"/>
        <end position="225"/>
    </location>
</feature>
<feature type="domain" description="Transposase (putative) gypsy type" evidence="2">
    <location>
        <begin position="50"/>
        <end position="98"/>
    </location>
</feature>
<organism evidence="3 4">
    <name type="scientific">Lolium multiflorum</name>
    <name type="common">Italian ryegrass</name>
    <name type="synonym">Lolium perenne subsp. multiflorum</name>
    <dbReference type="NCBI Taxonomy" id="4521"/>
    <lineage>
        <taxon>Eukaryota</taxon>
        <taxon>Viridiplantae</taxon>
        <taxon>Streptophyta</taxon>
        <taxon>Embryophyta</taxon>
        <taxon>Tracheophyta</taxon>
        <taxon>Spermatophyta</taxon>
        <taxon>Magnoliopsida</taxon>
        <taxon>Liliopsida</taxon>
        <taxon>Poales</taxon>
        <taxon>Poaceae</taxon>
        <taxon>BOP clade</taxon>
        <taxon>Pooideae</taxon>
        <taxon>Poodae</taxon>
        <taxon>Poeae</taxon>
        <taxon>Poeae Chloroplast Group 2 (Poeae type)</taxon>
        <taxon>Loliodinae</taxon>
        <taxon>Loliinae</taxon>
        <taxon>Lolium</taxon>
    </lineage>
</organism>
<proteinExistence type="predicted"/>
<evidence type="ECO:0000259" key="2">
    <source>
        <dbReference type="Pfam" id="PF04195"/>
    </source>
</evidence>
<dbReference type="InterPro" id="IPR007321">
    <property type="entry name" value="Transposase_28"/>
</dbReference>
<comment type="caution">
    <text evidence="3">The sequence shown here is derived from an EMBL/GenBank/DDBJ whole genome shotgun (WGS) entry which is preliminary data.</text>
</comment>
<dbReference type="EMBL" id="JAUUTY010000002">
    <property type="protein sequence ID" value="KAK1686962.1"/>
    <property type="molecule type" value="Genomic_DNA"/>
</dbReference>
<dbReference type="PANTHER" id="PTHR33026">
    <property type="entry name" value="OS06G0360600 PROTEIN"/>
    <property type="match status" value="1"/>
</dbReference>
<feature type="compositionally biased region" description="Pro residues" evidence="1">
    <location>
        <begin position="211"/>
        <end position="225"/>
    </location>
</feature>
<dbReference type="Proteomes" id="UP001231189">
    <property type="component" value="Unassembled WGS sequence"/>
</dbReference>
<accession>A0AAD8TSG4</accession>
<gene>
    <name evidence="3" type="ORF">QYE76_047810</name>
</gene>
<sequence length="225" mass="25143">MATEDLDWERSKISSQDMNLLKKLGFAKKKDALRFPHEESYPSPPMEYRVSFVDHLIRGCSPPIHEFLRGLLFVYGLQLHQLTPNSILHVSIFIILPKNQSARKNPEKSRKFYFTGRLTEPNKAEEAQGLLTIGRRGRGVVTPPYGVGPSGLLRLRLFAYLRVPDLNFNTNKPRYEKSSRAAAIAKPRSGGQSLCSTRPDGEVPRKASPSTPLPSPPPSSSPLLP</sequence>
<protein>
    <recommendedName>
        <fullName evidence="2">Transposase (putative) gypsy type domain-containing protein</fullName>
    </recommendedName>
</protein>
<name>A0AAD8TSG4_LOLMU</name>
<evidence type="ECO:0000313" key="3">
    <source>
        <dbReference type="EMBL" id="KAK1686962.1"/>
    </source>
</evidence>
<evidence type="ECO:0000256" key="1">
    <source>
        <dbReference type="SAM" id="MobiDB-lite"/>
    </source>
</evidence>